<dbReference type="AlphaFoldDB" id="X0UE80"/>
<evidence type="ECO:0008006" key="2">
    <source>
        <dbReference type="Google" id="ProtNLM"/>
    </source>
</evidence>
<dbReference type="Gene3D" id="3.40.50.1460">
    <property type="match status" value="1"/>
</dbReference>
<dbReference type="EMBL" id="BARS01021465">
    <property type="protein sequence ID" value="GAG03905.1"/>
    <property type="molecule type" value="Genomic_DNA"/>
</dbReference>
<comment type="caution">
    <text evidence="1">The sequence shown here is derived from an EMBL/GenBank/DDBJ whole genome shotgun (WGS) entry which is preliminary data.</text>
</comment>
<name>X0UE80_9ZZZZ</name>
<dbReference type="InterPro" id="IPR029030">
    <property type="entry name" value="Caspase-like_dom_sf"/>
</dbReference>
<evidence type="ECO:0000313" key="1">
    <source>
        <dbReference type="EMBL" id="GAG03905.1"/>
    </source>
</evidence>
<protein>
    <recommendedName>
        <fullName evidence="2">Caspase family p20 domain-containing protein</fullName>
    </recommendedName>
</protein>
<accession>X0UE80</accession>
<proteinExistence type="predicted"/>
<sequence length="189" mass="20789">MVGVSKGSTGIDANGNNTARLMSSVLRGSGWSKKEYKVLINKQATKQKVINKIKEIESQATKDDKVVIAFFCHGNKTGMRMQDAMLAHKELRNLTADLKSEHQLFIIAHCNSGGAVDEGIDGITLAELNRLVVTSCGELSVDPCTHRYTRWAEKFLKQALKEGQAYVDGEDGISIQDAVEFARTSNTVW</sequence>
<reference evidence="1" key="1">
    <citation type="journal article" date="2014" name="Front. Microbiol.">
        <title>High frequency of phylogenetically diverse reductive dehalogenase-homologous genes in deep subseafloor sedimentary metagenomes.</title>
        <authorList>
            <person name="Kawai M."/>
            <person name="Futagami T."/>
            <person name="Toyoda A."/>
            <person name="Takaki Y."/>
            <person name="Nishi S."/>
            <person name="Hori S."/>
            <person name="Arai W."/>
            <person name="Tsubouchi T."/>
            <person name="Morono Y."/>
            <person name="Uchiyama I."/>
            <person name="Ito T."/>
            <person name="Fujiyama A."/>
            <person name="Inagaki F."/>
            <person name="Takami H."/>
        </authorList>
    </citation>
    <scope>NUCLEOTIDE SEQUENCE</scope>
    <source>
        <strain evidence="1">Expedition CK06-06</strain>
    </source>
</reference>
<feature type="non-terminal residue" evidence="1">
    <location>
        <position position="189"/>
    </location>
</feature>
<gene>
    <name evidence="1" type="ORF">S01H1_34469</name>
</gene>
<dbReference type="SUPFAM" id="SSF52129">
    <property type="entry name" value="Caspase-like"/>
    <property type="match status" value="1"/>
</dbReference>
<organism evidence="1">
    <name type="scientific">marine sediment metagenome</name>
    <dbReference type="NCBI Taxonomy" id="412755"/>
    <lineage>
        <taxon>unclassified sequences</taxon>
        <taxon>metagenomes</taxon>
        <taxon>ecological metagenomes</taxon>
    </lineage>
</organism>